<organism evidence="2 3">
    <name type="scientific">Methylophilales bacterium MBRS-H7</name>
    <dbReference type="NCBI Taxonomy" id="1623450"/>
    <lineage>
        <taxon>Bacteria</taxon>
        <taxon>Pseudomonadati</taxon>
        <taxon>Pseudomonadota</taxon>
        <taxon>Betaproteobacteria</taxon>
        <taxon>Nitrosomonadales</taxon>
        <taxon>OM43 clade</taxon>
    </lineage>
</organism>
<keyword evidence="1" id="KW-0472">Membrane</keyword>
<accession>A0A0H4IXB8</accession>
<evidence type="ECO:0000256" key="1">
    <source>
        <dbReference type="SAM" id="Phobius"/>
    </source>
</evidence>
<protein>
    <submittedName>
        <fullName evidence="2">Uncharacterized protein</fullName>
    </submittedName>
</protein>
<keyword evidence="1" id="KW-0812">Transmembrane</keyword>
<proteinExistence type="predicted"/>
<sequence length="59" mass="6894">MESDFARILGLFLILLMVGFYYREALKSIFNTPKESFILALPICLLGILFYFFFKSKGF</sequence>
<dbReference type="EMBL" id="CP011002">
    <property type="protein sequence ID" value="AKO65209.1"/>
    <property type="molecule type" value="Genomic_DNA"/>
</dbReference>
<evidence type="ECO:0000313" key="2">
    <source>
        <dbReference type="EMBL" id="AKO65209.1"/>
    </source>
</evidence>
<keyword evidence="3" id="KW-1185">Reference proteome</keyword>
<reference evidence="2 3" key="1">
    <citation type="submission" date="2015-03" db="EMBL/GenBank/DDBJ databases">
        <title>Comparative analysis of the OM43 clade including a novel species from Red Sea uncovers genomic and metabolic diversity among marine methylotrophs.</title>
        <authorList>
            <person name="Jimenez-Infante F."/>
            <person name="Ngugi D.K."/>
            <person name="Vinu M."/>
            <person name="Alam I."/>
            <person name="Kamau A."/>
            <person name="Blom J."/>
            <person name="Bajic V.B."/>
            <person name="Stingl U."/>
        </authorList>
    </citation>
    <scope>NUCLEOTIDE SEQUENCE [LARGE SCALE GENOMIC DNA]</scope>
    <source>
        <strain evidence="2 3">MBRSH7</strain>
    </source>
</reference>
<name>A0A0H4IXB8_9PROT</name>
<keyword evidence="1" id="KW-1133">Transmembrane helix</keyword>
<gene>
    <name evidence="2" type="ORF">VI33_00050</name>
</gene>
<dbReference type="Proteomes" id="UP000066549">
    <property type="component" value="Chromosome"/>
</dbReference>
<feature type="transmembrane region" description="Helical" evidence="1">
    <location>
        <begin position="36"/>
        <end position="54"/>
    </location>
</feature>
<dbReference type="AlphaFoldDB" id="A0A0H4IXB8"/>
<evidence type="ECO:0000313" key="3">
    <source>
        <dbReference type="Proteomes" id="UP000066549"/>
    </source>
</evidence>
<feature type="transmembrane region" description="Helical" evidence="1">
    <location>
        <begin position="6"/>
        <end position="24"/>
    </location>
</feature>